<proteinExistence type="predicted"/>
<comment type="caution">
    <text evidence="1">The sequence shown here is derived from an EMBL/GenBank/DDBJ whole genome shotgun (WGS) entry which is preliminary data.</text>
</comment>
<dbReference type="OrthoDB" id="10408690at2759"/>
<sequence length="113" mass="12592">MRSIHQSTPLPSFPSYKRYDAISSPAYCSNRSLTYCVIRATIAELSNRMKMMKDIFASDIGHLKCKGSPLLFIGIPPLPYSEGFSGSNQLPSCQMLLSQKPKRGVKEEVFGSR</sequence>
<reference evidence="1 2" key="1">
    <citation type="journal article" date="2019" name="Sci. Rep.">
        <title>Orb-weaving spider Araneus ventricosus genome elucidates the spidroin gene catalogue.</title>
        <authorList>
            <person name="Kono N."/>
            <person name="Nakamura H."/>
            <person name="Ohtoshi R."/>
            <person name="Moran D.A.P."/>
            <person name="Shinohara A."/>
            <person name="Yoshida Y."/>
            <person name="Fujiwara M."/>
            <person name="Mori M."/>
            <person name="Tomita M."/>
            <person name="Arakawa K."/>
        </authorList>
    </citation>
    <scope>NUCLEOTIDE SEQUENCE [LARGE SCALE GENOMIC DNA]</scope>
</reference>
<organism evidence="1 2">
    <name type="scientific">Araneus ventricosus</name>
    <name type="common">Orbweaver spider</name>
    <name type="synonym">Epeira ventricosa</name>
    <dbReference type="NCBI Taxonomy" id="182803"/>
    <lineage>
        <taxon>Eukaryota</taxon>
        <taxon>Metazoa</taxon>
        <taxon>Ecdysozoa</taxon>
        <taxon>Arthropoda</taxon>
        <taxon>Chelicerata</taxon>
        <taxon>Arachnida</taxon>
        <taxon>Araneae</taxon>
        <taxon>Araneomorphae</taxon>
        <taxon>Entelegynae</taxon>
        <taxon>Araneoidea</taxon>
        <taxon>Araneidae</taxon>
        <taxon>Araneus</taxon>
    </lineage>
</organism>
<accession>A0A4Y2CH82</accession>
<dbReference type="Proteomes" id="UP000499080">
    <property type="component" value="Unassembled WGS sequence"/>
</dbReference>
<keyword evidence="2" id="KW-1185">Reference proteome</keyword>
<dbReference type="EMBL" id="BGPR01000194">
    <property type="protein sequence ID" value="GBM03690.1"/>
    <property type="molecule type" value="Genomic_DNA"/>
</dbReference>
<evidence type="ECO:0000313" key="2">
    <source>
        <dbReference type="Proteomes" id="UP000499080"/>
    </source>
</evidence>
<gene>
    <name evidence="1" type="ORF">AVEN_134917_1</name>
</gene>
<name>A0A4Y2CH82_ARAVE</name>
<evidence type="ECO:0000313" key="1">
    <source>
        <dbReference type="EMBL" id="GBM03690.1"/>
    </source>
</evidence>
<dbReference type="AlphaFoldDB" id="A0A4Y2CH82"/>
<protein>
    <submittedName>
        <fullName evidence="1">Uncharacterized protein</fullName>
    </submittedName>
</protein>